<dbReference type="KEGG" id="csph:CSPHI_01740"/>
<feature type="transmembrane region" description="Helical" evidence="6">
    <location>
        <begin position="285"/>
        <end position="308"/>
    </location>
</feature>
<reference evidence="8 9" key="1">
    <citation type="submission" date="2014-08" db="EMBL/GenBank/DDBJ databases">
        <title>Complete genome sequence of Corynebacterium sphenisci CECT 5990(T) (=DSM 44792(T)), isolated from healthy wild penguins.</title>
        <authorList>
            <person name="Ruckert C."/>
            <person name="Albersmeier A."/>
            <person name="Winkler A."/>
            <person name="Kalinowski J."/>
        </authorList>
    </citation>
    <scope>NUCLEOTIDE SEQUENCE [LARGE SCALE GENOMIC DNA]</scope>
    <source>
        <strain evidence="8 9">DSM 44792</strain>
    </source>
</reference>
<dbReference type="InterPro" id="IPR050189">
    <property type="entry name" value="MFS_Efflux_Transporters"/>
</dbReference>
<dbReference type="GO" id="GO:0005886">
    <property type="term" value="C:plasma membrane"/>
    <property type="evidence" value="ECO:0007669"/>
    <property type="project" value="UniProtKB-SubCell"/>
</dbReference>
<sequence>MALLAFFIDDYIVAGLLPEVSAGLGVGEAAAGQLVTVFSLTMAVATPVAAVVFARTPRRRLLPAALGAFIAANAAMTLVDHYAAAMLLRVASAAAAAAAVPAIFAAVADLSPEERRGRNLAVLSTAATVSIAVGVPCGTWLAARGGWHAAFAAMAALGAVALVVLALTLPAPPTPPATPLREQLAVLAGRRISLALLGAAVAVAGALTLVTYIAPYLEQTLGRADLRPALFAVFGICATAGTLLGGAVSDRIGPDRTIVTGLGAYVLVLLGFAAAWWARPVGLPAFIPLVLAWGVFTHWSAPAIQVRLHQLAGPLATQALALNSSLGAVGVAAGAALGGLLLTIGPVGVLPVAGAVLAGIGLALLRAAFRGAPEPAPAGPAGGG</sequence>
<keyword evidence="5 6" id="KW-0472">Membrane</keyword>
<feature type="transmembrane region" description="Helical" evidence="6">
    <location>
        <begin position="149"/>
        <end position="171"/>
    </location>
</feature>
<evidence type="ECO:0000313" key="8">
    <source>
        <dbReference type="EMBL" id="APT90013.1"/>
    </source>
</evidence>
<evidence type="ECO:0000256" key="1">
    <source>
        <dbReference type="ARBA" id="ARBA00004651"/>
    </source>
</evidence>
<dbReference type="PROSITE" id="PS50850">
    <property type="entry name" value="MFS"/>
    <property type="match status" value="1"/>
</dbReference>
<protein>
    <recommendedName>
        <fullName evidence="7">Major facilitator superfamily (MFS) profile domain-containing protein</fullName>
    </recommendedName>
</protein>
<evidence type="ECO:0000259" key="7">
    <source>
        <dbReference type="PROSITE" id="PS50850"/>
    </source>
</evidence>
<dbReference type="SUPFAM" id="SSF103473">
    <property type="entry name" value="MFS general substrate transporter"/>
    <property type="match status" value="1"/>
</dbReference>
<feature type="transmembrane region" description="Helical" evidence="6">
    <location>
        <begin position="320"/>
        <end position="342"/>
    </location>
</feature>
<proteinExistence type="predicted"/>
<name>A0A1L7CVY5_9CORY</name>
<feature type="transmembrane region" description="Helical" evidence="6">
    <location>
        <begin position="258"/>
        <end position="279"/>
    </location>
</feature>
<dbReference type="GO" id="GO:0022857">
    <property type="term" value="F:transmembrane transporter activity"/>
    <property type="evidence" value="ECO:0007669"/>
    <property type="project" value="InterPro"/>
</dbReference>
<feature type="transmembrane region" description="Helical" evidence="6">
    <location>
        <begin position="348"/>
        <end position="369"/>
    </location>
</feature>
<dbReference type="EMBL" id="CP009248">
    <property type="protein sequence ID" value="APT90013.1"/>
    <property type="molecule type" value="Genomic_DNA"/>
</dbReference>
<feature type="transmembrane region" description="Helical" evidence="6">
    <location>
        <begin position="226"/>
        <end position="246"/>
    </location>
</feature>
<evidence type="ECO:0000256" key="2">
    <source>
        <dbReference type="ARBA" id="ARBA00022475"/>
    </source>
</evidence>
<keyword evidence="4 6" id="KW-1133">Transmembrane helix</keyword>
<dbReference type="PANTHER" id="PTHR43124">
    <property type="entry name" value="PURINE EFFLUX PUMP PBUE"/>
    <property type="match status" value="1"/>
</dbReference>
<accession>A0A1L7CVY5</accession>
<feature type="transmembrane region" description="Helical" evidence="6">
    <location>
        <begin position="61"/>
        <end position="79"/>
    </location>
</feature>
<feature type="transmembrane region" description="Helical" evidence="6">
    <location>
        <begin position="34"/>
        <end position="54"/>
    </location>
</feature>
<feature type="transmembrane region" description="Helical" evidence="6">
    <location>
        <begin position="192"/>
        <end position="214"/>
    </location>
</feature>
<evidence type="ECO:0000256" key="3">
    <source>
        <dbReference type="ARBA" id="ARBA00022692"/>
    </source>
</evidence>
<dbReference type="InterPro" id="IPR036259">
    <property type="entry name" value="MFS_trans_sf"/>
</dbReference>
<evidence type="ECO:0000256" key="4">
    <source>
        <dbReference type="ARBA" id="ARBA00022989"/>
    </source>
</evidence>
<dbReference type="Pfam" id="PF07690">
    <property type="entry name" value="MFS_1"/>
    <property type="match status" value="1"/>
</dbReference>
<dbReference type="AlphaFoldDB" id="A0A1L7CVY5"/>
<gene>
    <name evidence="8" type="ORF">CSPHI_01740</name>
</gene>
<feature type="transmembrane region" description="Helical" evidence="6">
    <location>
        <begin position="85"/>
        <end position="108"/>
    </location>
</feature>
<dbReference type="PANTHER" id="PTHR43124:SF10">
    <property type="entry name" value="PURINE EFFLUX PUMP PBUE"/>
    <property type="match status" value="1"/>
</dbReference>
<dbReference type="InterPro" id="IPR011701">
    <property type="entry name" value="MFS"/>
</dbReference>
<dbReference type="InterPro" id="IPR020846">
    <property type="entry name" value="MFS_dom"/>
</dbReference>
<dbReference type="Proteomes" id="UP000185469">
    <property type="component" value="Chromosome"/>
</dbReference>
<dbReference type="Gene3D" id="1.20.1250.20">
    <property type="entry name" value="MFS general substrate transporter like domains"/>
    <property type="match status" value="1"/>
</dbReference>
<feature type="domain" description="Major facilitator superfamily (MFS) profile" evidence="7">
    <location>
        <begin position="1"/>
        <end position="370"/>
    </location>
</feature>
<evidence type="ECO:0000256" key="6">
    <source>
        <dbReference type="SAM" id="Phobius"/>
    </source>
</evidence>
<comment type="subcellular location">
    <subcellularLocation>
        <location evidence="1">Cell membrane</location>
        <topology evidence="1">Multi-pass membrane protein</topology>
    </subcellularLocation>
</comment>
<keyword evidence="9" id="KW-1185">Reference proteome</keyword>
<evidence type="ECO:0000313" key="9">
    <source>
        <dbReference type="Proteomes" id="UP000185469"/>
    </source>
</evidence>
<dbReference type="STRING" id="1437874.CSPHI_01740"/>
<keyword evidence="2" id="KW-1003">Cell membrane</keyword>
<feature type="transmembrane region" description="Helical" evidence="6">
    <location>
        <begin position="120"/>
        <end position="143"/>
    </location>
</feature>
<organism evidence="8 9">
    <name type="scientific">Corynebacterium sphenisci DSM 44792</name>
    <dbReference type="NCBI Taxonomy" id="1437874"/>
    <lineage>
        <taxon>Bacteria</taxon>
        <taxon>Bacillati</taxon>
        <taxon>Actinomycetota</taxon>
        <taxon>Actinomycetes</taxon>
        <taxon>Mycobacteriales</taxon>
        <taxon>Corynebacteriaceae</taxon>
        <taxon>Corynebacterium</taxon>
    </lineage>
</organism>
<evidence type="ECO:0000256" key="5">
    <source>
        <dbReference type="ARBA" id="ARBA00023136"/>
    </source>
</evidence>
<keyword evidence="3 6" id="KW-0812">Transmembrane</keyword>